<evidence type="ECO:0000313" key="7">
    <source>
        <dbReference type="Proteomes" id="UP001596457"/>
    </source>
</evidence>
<dbReference type="Gene3D" id="3.40.50.2300">
    <property type="match status" value="1"/>
</dbReference>
<feature type="DNA-binding region" description="OmpR/PhoB-type" evidence="3">
    <location>
        <begin position="137"/>
        <end position="236"/>
    </location>
</feature>
<dbReference type="CDD" id="cd00383">
    <property type="entry name" value="trans_reg_C"/>
    <property type="match status" value="1"/>
</dbReference>
<evidence type="ECO:0000256" key="1">
    <source>
        <dbReference type="ARBA" id="ARBA00023125"/>
    </source>
</evidence>
<protein>
    <submittedName>
        <fullName evidence="6">Response regulator</fullName>
    </submittedName>
</protein>
<dbReference type="EMBL" id="JBHTBZ010000016">
    <property type="protein sequence ID" value="MFC7460263.1"/>
    <property type="molecule type" value="Genomic_DNA"/>
</dbReference>
<gene>
    <name evidence="6" type="ORF">ACFQU0_07445</name>
</gene>
<dbReference type="InterPro" id="IPR036388">
    <property type="entry name" value="WH-like_DNA-bd_sf"/>
</dbReference>
<feature type="domain" description="Response regulatory" evidence="4">
    <location>
        <begin position="13"/>
        <end position="126"/>
    </location>
</feature>
<dbReference type="InterPro" id="IPR001867">
    <property type="entry name" value="OmpR/PhoB-type_DNA-bd"/>
</dbReference>
<evidence type="ECO:0000313" key="6">
    <source>
        <dbReference type="EMBL" id="MFC7460263.1"/>
    </source>
</evidence>
<evidence type="ECO:0000259" key="5">
    <source>
        <dbReference type="PROSITE" id="PS51755"/>
    </source>
</evidence>
<dbReference type="PANTHER" id="PTHR48111">
    <property type="entry name" value="REGULATOR OF RPOS"/>
    <property type="match status" value="1"/>
</dbReference>
<keyword evidence="7" id="KW-1185">Reference proteome</keyword>
<evidence type="ECO:0000256" key="2">
    <source>
        <dbReference type="PROSITE-ProRule" id="PRU00169"/>
    </source>
</evidence>
<dbReference type="CDD" id="cd17620">
    <property type="entry name" value="REC_OmpR_KdpE-like"/>
    <property type="match status" value="1"/>
</dbReference>
<dbReference type="Proteomes" id="UP001596457">
    <property type="component" value="Unassembled WGS sequence"/>
</dbReference>
<dbReference type="SUPFAM" id="SSF52172">
    <property type="entry name" value="CheY-like"/>
    <property type="match status" value="1"/>
</dbReference>
<dbReference type="SMART" id="SM00448">
    <property type="entry name" value="REC"/>
    <property type="match status" value="1"/>
</dbReference>
<dbReference type="PROSITE" id="PS50110">
    <property type="entry name" value="RESPONSE_REGULATORY"/>
    <property type="match status" value="1"/>
</dbReference>
<evidence type="ECO:0000256" key="3">
    <source>
        <dbReference type="PROSITE-ProRule" id="PRU01091"/>
    </source>
</evidence>
<dbReference type="Pfam" id="PF00072">
    <property type="entry name" value="Response_reg"/>
    <property type="match status" value="1"/>
</dbReference>
<reference evidence="7" key="1">
    <citation type="journal article" date="2019" name="Int. J. Syst. Evol. Microbiol.">
        <title>The Global Catalogue of Microorganisms (GCM) 10K type strain sequencing project: providing services to taxonomists for standard genome sequencing and annotation.</title>
        <authorList>
            <consortium name="The Broad Institute Genomics Platform"/>
            <consortium name="The Broad Institute Genome Sequencing Center for Infectious Disease"/>
            <person name="Wu L."/>
            <person name="Ma J."/>
        </authorList>
    </citation>
    <scope>NUCLEOTIDE SEQUENCE [LARGE SCALE GENOMIC DNA]</scope>
    <source>
        <strain evidence="7">CCUG 53903</strain>
    </source>
</reference>
<dbReference type="RefSeq" id="WP_382199546.1">
    <property type="nucleotide sequence ID" value="NZ_JBHTBZ010000016.1"/>
</dbReference>
<feature type="domain" description="OmpR/PhoB-type" evidence="5">
    <location>
        <begin position="137"/>
        <end position="236"/>
    </location>
</feature>
<dbReference type="PROSITE" id="PS51755">
    <property type="entry name" value="OMPR_PHOB"/>
    <property type="match status" value="1"/>
</dbReference>
<accession>A0ABW2SAS6</accession>
<dbReference type="PANTHER" id="PTHR48111:SF50">
    <property type="entry name" value="KDP OPERON TRANSCRIPTIONAL REGULATORY PROTEIN KDPE"/>
    <property type="match status" value="1"/>
</dbReference>
<dbReference type="InterPro" id="IPR001789">
    <property type="entry name" value="Sig_transdc_resp-reg_receiver"/>
</dbReference>
<comment type="caution">
    <text evidence="6">The sequence shown here is derived from an EMBL/GenBank/DDBJ whole genome shotgun (WGS) entry which is preliminary data.</text>
</comment>
<dbReference type="InterPro" id="IPR039420">
    <property type="entry name" value="WalR-like"/>
</dbReference>
<proteinExistence type="predicted"/>
<dbReference type="SMART" id="SM00862">
    <property type="entry name" value="Trans_reg_C"/>
    <property type="match status" value="1"/>
</dbReference>
<dbReference type="Pfam" id="PF00486">
    <property type="entry name" value="Trans_reg_C"/>
    <property type="match status" value="1"/>
</dbReference>
<evidence type="ECO:0000259" key="4">
    <source>
        <dbReference type="PROSITE" id="PS50110"/>
    </source>
</evidence>
<organism evidence="6 7">
    <name type="scientific">Hydrogenophaga defluvii</name>
    <dbReference type="NCBI Taxonomy" id="249410"/>
    <lineage>
        <taxon>Bacteria</taxon>
        <taxon>Pseudomonadati</taxon>
        <taxon>Pseudomonadota</taxon>
        <taxon>Betaproteobacteria</taxon>
        <taxon>Burkholderiales</taxon>
        <taxon>Comamonadaceae</taxon>
        <taxon>Hydrogenophaga</taxon>
    </lineage>
</organism>
<keyword evidence="2" id="KW-0597">Phosphoprotein</keyword>
<sequence>MSQALAESPEGARVLVVEDEADIRRFVRLALVMQGHEVIEASNVERALIEAGLHRPDLVVLDLGLPDGDGVRFITAFRTWSSSPVLVLSARSAEADKVRALDAGADDYLVKPFGAAELLARARAHLRRRRRHAGGDEAVLQFGDVVMDRAQRRVTRAGAVVHLTPMEYGLLLALTSHPDRVITHRHLLQELWGPSHVAHAHYVRVHMGNLRKKIEVDPSRPRWLLTETGVGYRFVSAGT</sequence>
<feature type="modified residue" description="4-aspartylphosphate" evidence="2">
    <location>
        <position position="62"/>
    </location>
</feature>
<name>A0ABW2SAS6_9BURK</name>
<dbReference type="Gene3D" id="1.10.10.10">
    <property type="entry name" value="Winged helix-like DNA-binding domain superfamily/Winged helix DNA-binding domain"/>
    <property type="match status" value="1"/>
</dbReference>
<dbReference type="InterPro" id="IPR011006">
    <property type="entry name" value="CheY-like_superfamily"/>
</dbReference>
<keyword evidence="1 3" id="KW-0238">DNA-binding</keyword>
<dbReference type="Gene3D" id="6.10.250.690">
    <property type="match status" value="1"/>
</dbReference>